<reference evidence="4 5" key="1">
    <citation type="submission" date="2020-08" db="EMBL/GenBank/DDBJ databases">
        <authorList>
            <person name="Hejnol A."/>
        </authorList>
    </citation>
    <scope>NUCLEOTIDE SEQUENCE [LARGE SCALE GENOMIC DNA]</scope>
</reference>
<dbReference type="GO" id="GO:0005634">
    <property type="term" value="C:nucleus"/>
    <property type="evidence" value="ECO:0007669"/>
    <property type="project" value="TreeGrafter"/>
</dbReference>
<sequence length="729" mass="81989">MDEEPAPKNECESPSKKEGKKKSRPKSSKSAKGRESRQSQEKEGIGGSPKKQSKEKSQENRLKRENSKNRRRHAKSEGTDDAKPLDKKSNSAKTKPKKIVSYSREELLKLRDCDLAQKWPVSLDPKYARGFRKLWKPLACFDERESEPDEGPIEKEAPKRYNERRYGTGRVISCNSESDYMNLYDDTSISRIRTPEKAPEWFTNAPTSQNDVIELKGFDDDEEVSEEKDDKPASPMQDDSAISSVLKPGNQPPKQPMCNGFFPPNVESMSQALKSALGMKNGGKEVDQHFDSNMLNMDMSHLMENENVASRAHQWFAPENEEREQYVEMNGERSPIGQTFPGLPDKDPEYIRQWMSQAANENSGMDFATFEKLVLSNNTKTPTAAAGQEIMMEVLKQQHANQLIRMIQQQRQKQVMSVGALGIKSPLAAMQFPCQSPSLTLLKQQSSSPRAPSPIMFGNQPPMHLNAPVPIRPQPQTPNPDYLTYHTQAIMQNALLKRQMEGQKNFLNKQKLEERKPLRVPFVPTAVMKNLNISTNKENEGGCNSVTPPKSLDLTPESAEDRGAATGVGGNLLSPASSSSSSGGNITITMPGPYKIKSPADNQHERLIKKELEEQEMMREYQMRQRQMRLIDEQLRIYGENSKVGRDVIAIEVQRMQLNEHLNSTTGSPLGRPVLGSGSSISKVQNEQENNNFADLSMFFEPNVLQQALTKMPPIPAHNVVSVNELERH</sequence>
<dbReference type="PANTHER" id="PTHR12269:SF1">
    <property type="entry name" value="EUKARYOTIC TRANSLATION INITIATION FACTOR 4E TRANSPORTER"/>
    <property type="match status" value="1"/>
</dbReference>
<dbReference type="GO" id="GO:0003729">
    <property type="term" value="F:mRNA binding"/>
    <property type="evidence" value="ECO:0007669"/>
    <property type="project" value="TreeGrafter"/>
</dbReference>
<proteinExistence type="predicted"/>
<comment type="caution">
    <text evidence="4">The sequence shown here is derived from an EMBL/GenBank/DDBJ whole genome shotgun (WGS) entry which is preliminary data.</text>
</comment>
<dbReference type="OrthoDB" id="8916892at2759"/>
<feature type="compositionally biased region" description="Basic residues" evidence="3">
    <location>
        <begin position="18"/>
        <end position="31"/>
    </location>
</feature>
<dbReference type="InterPro" id="IPR018862">
    <property type="entry name" value="eIF4E-T"/>
</dbReference>
<evidence type="ECO:0000313" key="4">
    <source>
        <dbReference type="EMBL" id="CAD5125373.1"/>
    </source>
</evidence>
<organism evidence="4 5">
    <name type="scientific">Dimorphilus gyrociliatus</name>
    <dbReference type="NCBI Taxonomy" id="2664684"/>
    <lineage>
        <taxon>Eukaryota</taxon>
        <taxon>Metazoa</taxon>
        <taxon>Spiralia</taxon>
        <taxon>Lophotrochozoa</taxon>
        <taxon>Annelida</taxon>
        <taxon>Polychaeta</taxon>
        <taxon>Polychaeta incertae sedis</taxon>
        <taxon>Dinophilidae</taxon>
        <taxon>Dimorphilus</taxon>
    </lineage>
</organism>
<protein>
    <submittedName>
        <fullName evidence="4">DgyrCDS13612</fullName>
    </submittedName>
</protein>
<feature type="region of interest" description="Disordered" evidence="3">
    <location>
        <begin position="538"/>
        <end position="567"/>
    </location>
</feature>
<evidence type="ECO:0000256" key="3">
    <source>
        <dbReference type="SAM" id="MobiDB-lite"/>
    </source>
</evidence>
<evidence type="ECO:0000256" key="1">
    <source>
        <dbReference type="ARBA" id="ARBA00004496"/>
    </source>
</evidence>
<dbReference type="GO" id="GO:0017148">
    <property type="term" value="P:negative regulation of translation"/>
    <property type="evidence" value="ECO:0007669"/>
    <property type="project" value="TreeGrafter"/>
</dbReference>
<feature type="compositionally biased region" description="Basic and acidic residues" evidence="3">
    <location>
        <begin position="32"/>
        <end position="44"/>
    </location>
</feature>
<dbReference type="AlphaFoldDB" id="A0A7I8WB65"/>
<evidence type="ECO:0000256" key="2">
    <source>
        <dbReference type="ARBA" id="ARBA00022490"/>
    </source>
</evidence>
<accession>A0A7I8WB65</accession>
<dbReference type="EMBL" id="CAJFCJ010000026">
    <property type="protein sequence ID" value="CAD5125373.1"/>
    <property type="molecule type" value="Genomic_DNA"/>
</dbReference>
<name>A0A7I8WB65_9ANNE</name>
<gene>
    <name evidence="4" type="ORF">DGYR_LOCUS12751</name>
</gene>
<feature type="compositionally biased region" description="Basic and acidic residues" evidence="3">
    <location>
        <begin position="75"/>
        <end position="89"/>
    </location>
</feature>
<dbReference type="Pfam" id="PF10477">
    <property type="entry name" value="EIF4E-T"/>
    <property type="match status" value="1"/>
</dbReference>
<feature type="compositionally biased region" description="Basic and acidic residues" evidence="3">
    <location>
        <begin position="1"/>
        <end position="17"/>
    </location>
</feature>
<comment type="subcellular location">
    <subcellularLocation>
        <location evidence="1">Cytoplasm</location>
    </subcellularLocation>
</comment>
<keyword evidence="5" id="KW-1185">Reference proteome</keyword>
<dbReference type="GO" id="GO:0036464">
    <property type="term" value="C:cytoplasmic ribonucleoprotein granule"/>
    <property type="evidence" value="ECO:0007669"/>
    <property type="project" value="UniProtKB-ARBA"/>
</dbReference>
<feature type="region of interest" description="Disordered" evidence="3">
    <location>
        <begin position="220"/>
        <end position="253"/>
    </location>
</feature>
<dbReference type="PANTHER" id="PTHR12269">
    <property type="entry name" value="EUKARYOTIC TRANSLATION INITIATION FACTOR 4E TRANSPORTER"/>
    <property type="match status" value="1"/>
</dbReference>
<evidence type="ECO:0000313" key="5">
    <source>
        <dbReference type="Proteomes" id="UP000549394"/>
    </source>
</evidence>
<feature type="region of interest" description="Disordered" evidence="3">
    <location>
        <begin position="1"/>
        <end position="101"/>
    </location>
</feature>
<keyword evidence="2" id="KW-0963">Cytoplasm</keyword>
<feature type="compositionally biased region" description="Polar residues" evidence="3">
    <location>
        <begin position="538"/>
        <end position="548"/>
    </location>
</feature>
<dbReference type="Proteomes" id="UP000549394">
    <property type="component" value="Unassembled WGS sequence"/>
</dbReference>
<feature type="compositionally biased region" description="Basic and acidic residues" evidence="3">
    <location>
        <begin position="52"/>
        <end position="68"/>
    </location>
</feature>